<dbReference type="AlphaFoldDB" id="A0A6G7PVS7"/>
<dbReference type="SUPFAM" id="SSF48452">
    <property type="entry name" value="TPR-like"/>
    <property type="match status" value="1"/>
</dbReference>
<dbReference type="KEGG" id="tav:G4V39_04305"/>
<dbReference type="Proteomes" id="UP000502179">
    <property type="component" value="Chromosome"/>
</dbReference>
<dbReference type="InterPro" id="IPR011990">
    <property type="entry name" value="TPR-like_helical_dom_sf"/>
</dbReference>
<reference evidence="3 4" key="1">
    <citation type="submission" date="2020-02" db="EMBL/GenBank/DDBJ databases">
        <title>Genome analysis of Thermosulfuriphilus ammonigenes ST65T, an anaerobic thermophilic chemolithoautotrophic bacterium isolated from a deep-sea hydrothermal vent.</title>
        <authorList>
            <person name="Slobodkina G."/>
            <person name="Allioux M."/>
            <person name="Merkel A."/>
            <person name="Alain K."/>
            <person name="Jebbar M."/>
            <person name="Slobodkin A."/>
        </authorList>
    </citation>
    <scope>NUCLEOTIDE SEQUENCE [LARGE SCALE GENOMIC DNA]</scope>
    <source>
        <strain evidence="3 4">ST65</strain>
    </source>
</reference>
<proteinExistence type="predicted"/>
<dbReference type="PANTHER" id="PTHR44943:SF8">
    <property type="entry name" value="TPR REPEAT-CONTAINING PROTEIN MJ0263"/>
    <property type="match status" value="1"/>
</dbReference>
<sequence length="536" mass="59890">MKPLDLQRLKRPINESLKGVLPAQEVVFFPLEKKKDFSFDPLTKEAWIPLSLDGVFLGTLYLRKIDPGVLGPELKRWAPLMAHLLWDRTWVLRKSLLDEDGLPNLSFLEMELKGEGRKLELLIYPAGLSPPREPCFYVFNHLRATVGEGLNDVAEELAGLLWRKGLRGPIIYVQKPAPELVTEALLLLDLARILGFTFLKDRTAEEFLQRFGLKGFSPPRKPLPREGTILVSSDPLPQGVYPLFEGQTKIGLSSLRPEEILSDRPKGTLGLVRIGEPLSPTRSLIGAIFAFEHARLLGPEKTVVFDDLSCQVGGDVYLSLGDRGGAIWAYREALRINPRNADAANSLATVLAEVGRPRAAARVFKKALKIRPDDHLLHYNLGLLYMGLGRNKEAIDHLERALTLNRDNPQILLALARCLLREKRYHEAAERLEAVAEEAKGLKGYWGLLGESLFLAGRLKEAAKALGEAVRQRPEDARSLSYLGLVFIETEGDPEIGLSLCRQALELRPKSSVVQRNYQAALELVRQEGLPEELVE</sequence>
<dbReference type="Pfam" id="PF14559">
    <property type="entry name" value="TPR_19"/>
    <property type="match status" value="1"/>
</dbReference>
<dbReference type="SMART" id="SM00028">
    <property type="entry name" value="TPR"/>
    <property type="match status" value="6"/>
</dbReference>
<dbReference type="Gene3D" id="1.25.40.10">
    <property type="entry name" value="Tetratricopeptide repeat domain"/>
    <property type="match status" value="1"/>
</dbReference>
<accession>A0A6G7PVS7</accession>
<evidence type="ECO:0000313" key="3">
    <source>
        <dbReference type="EMBL" id="QIJ71548.1"/>
    </source>
</evidence>
<protein>
    <submittedName>
        <fullName evidence="3">Tetratricopeptide repeat protein</fullName>
    </submittedName>
</protein>
<dbReference type="PROSITE" id="PS50005">
    <property type="entry name" value="TPR"/>
    <property type="match status" value="2"/>
</dbReference>
<evidence type="ECO:0000256" key="1">
    <source>
        <dbReference type="ARBA" id="ARBA00022737"/>
    </source>
</evidence>
<dbReference type="InterPro" id="IPR019734">
    <property type="entry name" value="TPR_rpt"/>
</dbReference>
<keyword evidence="4" id="KW-1185">Reference proteome</keyword>
<dbReference type="EMBL" id="CP048877">
    <property type="protein sequence ID" value="QIJ71548.1"/>
    <property type="molecule type" value="Genomic_DNA"/>
</dbReference>
<dbReference type="InterPro" id="IPR051685">
    <property type="entry name" value="Ycf3/AcsC/BcsC/TPR_MFPF"/>
</dbReference>
<organism evidence="3 4">
    <name type="scientific">Thermosulfuriphilus ammonigenes</name>
    <dbReference type="NCBI Taxonomy" id="1936021"/>
    <lineage>
        <taxon>Bacteria</taxon>
        <taxon>Pseudomonadati</taxon>
        <taxon>Thermodesulfobacteriota</taxon>
        <taxon>Thermodesulfobacteria</taxon>
        <taxon>Thermodesulfobacteriales</taxon>
        <taxon>Thermodesulfobacteriaceae</taxon>
        <taxon>Thermosulfuriphilus</taxon>
    </lineage>
</organism>
<evidence type="ECO:0000313" key="4">
    <source>
        <dbReference type="Proteomes" id="UP000502179"/>
    </source>
</evidence>
<name>A0A6G7PVS7_9BACT</name>
<keyword evidence="1" id="KW-0677">Repeat</keyword>
<dbReference type="PANTHER" id="PTHR44943">
    <property type="entry name" value="CELLULOSE SYNTHASE OPERON PROTEIN C"/>
    <property type="match status" value="1"/>
</dbReference>
<evidence type="ECO:0000256" key="2">
    <source>
        <dbReference type="ARBA" id="ARBA00022803"/>
    </source>
</evidence>
<keyword evidence="2" id="KW-0802">TPR repeat</keyword>
<dbReference type="Pfam" id="PF13414">
    <property type="entry name" value="TPR_11"/>
    <property type="match status" value="1"/>
</dbReference>
<gene>
    <name evidence="3" type="ORF">G4V39_04305</name>
</gene>